<feature type="domain" description="DNA-directed DNA polymerase family A palm" evidence="7">
    <location>
        <begin position="437"/>
        <end position="711"/>
    </location>
</feature>
<organism evidence="8 9">
    <name type="scientific">Mycoplana azooxidifex</name>
    <dbReference type="NCBI Taxonomy" id="1636188"/>
    <lineage>
        <taxon>Bacteria</taxon>
        <taxon>Pseudomonadati</taxon>
        <taxon>Pseudomonadota</taxon>
        <taxon>Alphaproteobacteria</taxon>
        <taxon>Hyphomicrobiales</taxon>
        <taxon>Rhizobiaceae</taxon>
        <taxon>Mycoplana</taxon>
    </lineage>
</organism>
<feature type="coiled-coil region" evidence="6">
    <location>
        <begin position="241"/>
        <end position="268"/>
    </location>
</feature>
<evidence type="ECO:0000256" key="5">
    <source>
        <dbReference type="ARBA" id="ARBA00049244"/>
    </source>
</evidence>
<dbReference type="GO" id="GO:0003887">
    <property type="term" value="F:DNA-directed DNA polymerase activity"/>
    <property type="evidence" value="ECO:0007669"/>
    <property type="project" value="UniProtKB-EC"/>
</dbReference>
<dbReference type="SMART" id="SM00482">
    <property type="entry name" value="POLAc"/>
    <property type="match status" value="1"/>
</dbReference>
<dbReference type="InterPro" id="IPR002298">
    <property type="entry name" value="DNA_polymerase_A"/>
</dbReference>
<protein>
    <recommendedName>
        <fullName evidence="2">DNA-directed DNA polymerase</fullName>
        <ecNumber evidence="2">2.7.7.7</ecNumber>
    </recommendedName>
</protein>
<keyword evidence="4" id="KW-0540">Nuclease</keyword>
<evidence type="ECO:0000259" key="7">
    <source>
        <dbReference type="SMART" id="SM00482"/>
    </source>
</evidence>
<dbReference type="EC" id="2.7.7.7" evidence="2"/>
<proteinExistence type="predicted"/>
<sequence>MKLHRDYETRSTVELKKTGAHFYLRHPTTRIMCMSHTIDDGPVELWLPGDPVPQNFLDVDNDPTAEAWAHNCAFEQDVERHIAGPRHGFPVFDLKKQRCTMATGYALSLPGALEMAAPAVGIKEGKDVIGGRLMLQLAKPRGKIEWFNGFTEIPFDAVLAEPEDAEGYELYTTEWGQKIARVRWWNDPEKLARLYDYCKQDTVVEREYEHRIRKLKASELDLWHLDQTINQRGVYIDRELCDAAKKIVEAAEDDLDAQMRQITAFENQPGSEVSACSNRNQVTNFVRARGLVTNSLAKDVLSDIYEEGIENAIIRCEREAEESGDPEKQEWLWSLEGSTAQRAVVVKQVLDLWRQAARASVAKIESLLRGADPDDHRVRGLLQFHAASTGRWGGRRFQPQNLKRPDESDINTLIDIVATGDYETLAMLYDDPLSAVSDILRGLIKAAPGKKIVAADYSNIEGRVLAWLAGEDWKLQAFRDFDRGVGHDLYKITAGGILGKRPEDVTKDERQSHGKVPELALGYQGGLGAFKTMAAGYGVDLPDEQIIDIRDGWRAKHPAIKQFWYDMEAAAMDAVRSPGSTHSVAGGKIIFRMAGTFLAMRLPSGRFLFYPNAAIRSVKTKWLDEEGRPIWKDALTYFSTIDPAKKGKIVADPHNSSTWARISTYGGMLAENATQAVARDVLADAMPRLESAGYPIILTVHDEIVAEPDEDFGSAEDMEEIMSELPKWAAGLPVAAEGFQGERYRK</sequence>
<dbReference type="GO" id="GO:0006261">
    <property type="term" value="P:DNA-templated DNA replication"/>
    <property type="evidence" value="ECO:0007669"/>
    <property type="project" value="InterPro"/>
</dbReference>
<evidence type="ECO:0000256" key="1">
    <source>
        <dbReference type="ARBA" id="ARBA00011541"/>
    </source>
</evidence>
<keyword evidence="8" id="KW-0548">Nucleotidyltransferase</keyword>
<reference evidence="8 9" key="1">
    <citation type="submission" date="2020-08" db="EMBL/GenBank/DDBJ databases">
        <title>Genomic Encyclopedia of Type Strains, Phase IV (KMG-IV): sequencing the most valuable type-strain genomes for metagenomic binning, comparative biology and taxonomic classification.</title>
        <authorList>
            <person name="Goeker M."/>
        </authorList>
    </citation>
    <scope>NUCLEOTIDE SEQUENCE [LARGE SCALE GENOMIC DNA]</scope>
    <source>
        <strain evidence="8 9">DSM 100211</strain>
    </source>
</reference>
<keyword evidence="3" id="KW-0235">DNA replication</keyword>
<dbReference type="InterPro" id="IPR043502">
    <property type="entry name" value="DNA/RNA_pol_sf"/>
</dbReference>
<keyword evidence="6" id="KW-0175">Coiled coil</keyword>
<accession>A0A7W6DBD5</accession>
<dbReference type="GO" id="GO:0006302">
    <property type="term" value="P:double-strand break repair"/>
    <property type="evidence" value="ECO:0007669"/>
    <property type="project" value="TreeGrafter"/>
</dbReference>
<dbReference type="GO" id="GO:0003677">
    <property type="term" value="F:DNA binding"/>
    <property type="evidence" value="ECO:0007669"/>
    <property type="project" value="InterPro"/>
</dbReference>
<evidence type="ECO:0000313" key="8">
    <source>
        <dbReference type="EMBL" id="MBB3980140.1"/>
    </source>
</evidence>
<evidence type="ECO:0000256" key="2">
    <source>
        <dbReference type="ARBA" id="ARBA00012417"/>
    </source>
</evidence>
<dbReference type="Pfam" id="PF00476">
    <property type="entry name" value="DNA_pol_A"/>
    <property type="match status" value="1"/>
</dbReference>
<evidence type="ECO:0000256" key="6">
    <source>
        <dbReference type="SAM" id="Coils"/>
    </source>
</evidence>
<dbReference type="SUPFAM" id="SSF56672">
    <property type="entry name" value="DNA/RNA polymerases"/>
    <property type="match status" value="1"/>
</dbReference>
<keyword evidence="9" id="KW-1185">Reference proteome</keyword>
<name>A0A7W6DBD5_9HYPH</name>
<gene>
    <name evidence="8" type="ORF">GGQ64_005387</name>
</gene>
<dbReference type="Proteomes" id="UP000574761">
    <property type="component" value="Unassembled WGS sequence"/>
</dbReference>
<dbReference type="GO" id="GO:0004527">
    <property type="term" value="F:exonuclease activity"/>
    <property type="evidence" value="ECO:0007669"/>
    <property type="project" value="UniProtKB-KW"/>
</dbReference>
<evidence type="ECO:0000313" key="9">
    <source>
        <dbReference type="Proteomes" id="UP000574761"/>
    </source>
</evidence>
<dbReference type="AlphaFoldDB" id="A0A7W6DBD5"/>
<dbReference type="EMBL" id="JACIEE010000015">
    <property type="protein sequence ID" value="MBB3980140.1"/>
    <property type="molecule type" value="Genomic_DNA"/>
</dbReference>
<dbReference type="RefSeq" id="WP_183808288.1">
    <property type="nucleotide sequence ID" value="NZ_JACIEE010000015.1"/>
</dbReference>
<comment type="caution">
    <text evidence="8">The sequence shown here is derived from an EMBL/GenBank/DDBJ whole genome shotgun (WGS) entry which is preliminary data.</text>
</comment>
<dbReference type="PANTHER" id="PTHR10133:SF27">
    <property type="entry name" value="DNA POLYMERASE NU"/>
    <property type="match status" value="1"/>
</dbReference>
<keyword evidence="4" id="KW-0378">Hydrolase</keyword>
<keyword evidence="4" id="KW-0269">Exonuclease</keyword>
<evidence type="ECO:0000256" key="4">
    <source>
        <dbReference type="ARBA" id="ARBA00022839"/>
    </source>
</evidence>
<dbReference type="InterPro" id="IPR001098">
    <property type="entry name" value="DNA-dir_DNA_pol_A_palm_dom"/>
</dbReference>
<evidence type="ECO:0000256" key="3">
    <source>
        <dbReference type="ARBA" id="ARBA00022705"/>
    </source>
</evidence>
<comment type="subunit">
    <text evidence="1">Single-chain monomer with multiple functions.</text>
</comment>
<keyword evidence="8" id="KW-0808">Transferase</keyword>
<dbReference type="Gene3D" id="1.10.150.20">
    <property type="entry name" value="5' to 3' exonuclease, C-terminal subdomain"/>
    <property type="match status" value="1"/>
</dbReference>
<dbReference type="PANTHER" id="PTHR10133">
    <property type="entry name" value="DNA POLYMERASE I"/>
    <property type="match status" value="1"/>
</dbReference>
<comment type="catalytic activity">
    <reaction evidence="5">
        <text>DNA(n) + a 2'-deoxyribonucleoside 5'-triphosphate = DNA(n+1) + diphosphate</text>
        <dbReference type="Rhea" id="RHEA:22508"/>
        <dbReference type="Rhea" id="RHEA-COMP:17339"/>
        <dbReference type="Rhea" id="RHEA-COMP:17340"/>
        <dbReference type="ChEBI" id="CHEBI:33019"/>
        <dbReference type="ChEBI" id="CHEBI:61560"/>
        <dbReference type="ChEBI" id="CHEBI:173112"/>
        <dbReference type="EC" id="2.7.7.7"/>
    </reaction>
</comment>